<organism evidence="2 3">
    <name type="scientific">Candidatus Uhrbacteria bacterium GW2011_GWE2_46_68</name>
    <dbReference type="NCBI Taxonomy" id="1618994"/>
    <lineage>
        <taxon>Bacteria</taxon>
        <taxon>Candidatus Uhriibacteriota</taxon>
    </lineage>
</organism>
<gene>
    <name evidence="2" type="ORF">UX57_C0010G0025</name>
</gene>
<accession>A0A0G1Q6V5</accession>
<dbReference type="Proteomes" id="UP000034795">
    <property type="component" value="Unassembled WGS sequence"/>
</dbReference>
<feature type="region of interest" description="Disordered" evidence="1">
    <location>
        <begin position="1"/>
        <end position="26"/>
    </location>
</feature>
<comment type="caution">
    <text evidence="2">The sequence shown here is derived from an EMBL/GenBank/DDBJ whole genome shotgun (WGS) entry which is preliminary data.</text>
</comment>
<proteinExistence type="predicted"/>
<reference evidence="2 3" key="1">
    <citation type="journal article" date="2015" name="Nature">
        <title>rRNA introns, odd ribosomes, and small enigmatic genomes across a large radiation of phyla.</title>
        <authorList>
            <person name="Brown C.T."/>
            <person name="Hug L.A."/>
            <person name="Thomas B.C."/>
            <person name="Sharon I."/>
            <person name="Castelle C.J."/>
            <person name="Singh A."/>
            <person name="Wilkins M.J."/>
            <person name="Williams K.H."/>
            <person name="Banfield J.F."/>
        </authorList>
    </citation>
    <scope>NUCLEOTIDE SEQUENCE [LARGE SCALE GENOMIC DNA]</scope>
</reference>
<name>A0A0G1Q6V5_9BACT</name>
<dbReference type="EMBL" id="LCMS01000010">
    <property type="protein sequence ID" value="KKU40781.1"/>
    <property type="molecule type" value="Genomic_DNA"/>
</dbReference>
<evidence type="ECO:0000256" key="1">
    <source>
        <dbReference type="SAM" id="MobiDB-lite"/>
    </source>
</evidence>
<evidence type="ECO:0000313" key="2">
    <source>
        <dbReference type="EMBL" id="KKU40781.1"/>
    </source>
</evidence>
<protein>
    <submittedName>
        <fullName evidence="2">Uncharacterized protein</fullName>
    </submittedName>
</protein>
<evidence type="ECO:0000313" key="3">
    <source>
        <dbReference type="Proteomes" id="UP000034795"/>
    </source>
</evidence>
<feature type="compositionally biased region" description="Basic and acidic residues" evidence="1">
    <location>
        <begin position="1"/>
        <end position="12"/>
    </location>
</feature>
<dbReference type="AlphaFoldDB" id="A0A0G1Q6V5"/>
<sequence length="46" mass="4991">MASWRVADKGGSEDSVPLRPAVGGTSEGQFSLFVKTVGRKRDIKLR</sequence>
<dbReference type="STRING" id="1618994.UX57_C0010G0025"/>